<dbReference type="InterPro" id="IPR011335">
    <property type="entry name" value="Restrct_endonuc-II-like"/>
</dbReference>
<organism evidence="2 3">
    <name type="scientific">Nostoc linckia z8</name>
    <dbReference type="NCBI Taxonomy" id="1628746"/>
    <lineage>
        <taxon>Bacteria</taxon>
        <taxon>Bacillati</taxon>
        <taxon>Cyanobacteriota</taxon>
        <taxon>Cyanophyceae</taxon>
        <taxon>Nostocales</taxon>
        <taxon>Nostocaceae</taxon>
        <taxon>Nostoc</taxon>
    </lineage>
</organism>
<dbReference type="InterPro" id="IPR012296">
    <property type="entry name" value="Nuclease_put_TT1808"/>
</dbReference>
<evidence type="ECO:0000313" key="3">
    <source>
        <dbReference type="Proteomes" id="UP000222310"/>
    </source>
</evidence>
<evidence type="ECO:0000313" key="2">
    <source>
        <dbReference type="EMBL" id="PHK06062.1"/>
    </source>
</evidence>
<dbReference type="Pfam" id="PF05685">
    <property type="entry name" value="Uma2"/>
    <property type="match status" value="1"/>
</dbReference>
<dbReference type="PANTHER" id="PTHR34107:SF2">
    <property type="entry name" value="SLL0888 PROTEIN"/>
    <property type="match status" value="1"/>
</dbReference>
<reference evidence="2 3" key="1">
    <citation type="submission" date="2015-02" db="EMBL/GenBank/DDBJ databases">
        <title>Nostoc linckia genome annotation.</title>
        <authorList>
            <person name="Zhou Z."/>
        </authorList>
    </citation>
    <scope>NUCLEOTIDE SEQUENCE [LARGE SCALE GENOMIC DNA]</scope>
    <source>
        <strain evidence="3">z8</strain>
    </source>
</reference>
<dbReference type="InterPro" id="IPR008538">
    <property type="entry name" value="Uma2"/>
</dbReference>
<dbReference type="CDD" id="cd06260">
    <property type="entry name" value="DUF820-like"/>
    <property type="match status" value="1"/>
</dbReference>
<dbReference type="GeneID" id="57092268"/>
<dbReference type="EMBL" id="LAHD01000010">
    <property type="protein sequence ID" value="PHK06062.1"/>
    <property type="molecule type" value="Genomic_DNA"/>
</dbReference>
<proteinExistence type="predicted"/>
<accession>A0A9Q6EML6</accession>
<sequence length="210" mass="24057">MTQSLQKLFTFNEFLEFLETQPENIRYELHDGDIIQMPPPSGKHELIVAFLTVILGYECLRLKLFYGIPKTATVKPGNKTSGYYPDVLLMNFSNLGNEPLWEKQSILSKPESIPLVIEVVSTNWRDDYHKKFADYEEMGIQEYWIVDYAGLGSKELIGDPKQPTITIYYLSDEGEYRGKQFRGTDCIQSPTFPELNLTAQQIFQAGGLPN</sequence>
<dbReference type="SUPFAM" id="SSF52980">
    <property type="entry name" value="Restriction endonuclease-like"/>
    <property type="match status" value="1"/>
</dbReference>
<dbReference type="AlphaFoldDB" id="A0A9Q6EML6"/>
<dbReference type="RefSeq" id="WP_099067032.1">
    <property type="nucleotide sequence ID" value="NZ_LAHD01000010.1"/>
</dbReference>
<dbReference type="Proteomes" id="UP000222310">
    <property type="component" value="Unassembled WGS sequence"/>
</dbReference>
<dbReference type="Gene3D" id="3.90.1570.10">
    <property type="entry name" value="tt1808, chain A"/>
    <property type="match status" value="1"/>
</dbReference>
<name>A0A9Q6EML6_NOSLI</name>
<comment type="caution">
    <text evidence="2">The sequence shown here is derived from an EMBL/GenBank/DDBJ whole genome shotgun (WGS) entry which is preliminary data.</text>
</comment>
<gene>
    <name evidence="2" type="ORF">VF08_05560</name>
</gene>
<evidence type="ECO:0000259" key="1">
    <source>
        <dbReference type="Pfam" id="PF05685"/>
    </source>
</evidence>
<feature type="domain" description="Putative restriction endonuclease" evidence="1">
    <location>
        <begin position="13"/>
        <end position="199"/>
    </location>
</feature>
<protein>
    <recommendedName>
        <fullName evidence="1">Putative restriction endonuclease domain-containing protein</fullName>
    </recommendedName>
</protein>
<dbReference type="PANTHER" id="PTHR34107">
    <property type="entry name" value="SLL0198 PROTEIN-RELATED"/>
    <property type="match status" value="1"/>
</dbReference>